<accession>A0A0Q4B5S6</accession>
<comment type="caution">
    <text evidence="11">The sequence shown here is derived from an EMBL/GenBank/DDBJ whole genome shotgun (WGS) entry which is preliminary data.</text>
</comment>
<evidence type="ECO:0000259" key="8">
    <source>
        <dbReference type="Pfam" id="PF02878"/>
    </source>
</evidence>
<dbReference type="Proteomes" id="UP000054172">
    <property type="component" value="Unassembled WGS sequence"/>
</dbReference>
<evidence type="ECO:0000256" key="7">
    <source>
        <dbReference type="RuleBase" id="RU004326"/>
    </source>
</evidence>
<dbReference type="GO" id="GO:0006166">
    <property type="term" value="P:purine ribonucleoside salvage"/>
    <property type="evidence" value="ECO:0007669"/>
    <property type="project" value="TreeGrafter"/>
</dbReference>
<dbReference type="GO" id="GO:0000287">
    <property type="term" value="F:magnesium ion binding"/>
    <property type="evidence" value="ECO:0007669"/>
    <property type="project" value="InterPro"/>
</dbReference>
<keyword evidence="12" id="KW-1185">Reference proteome</keyword>
<dbReference type="SUPFAM" id="SSF53738">
    <property type="entry name" value="Phosphoglucomutase, first 3 domains"/>
    <property type="match status" value="3"/>
</dbReference>
<dbReference type="Pfam" id="PF02879">
    <property type="entry name" value="PGM_PMM_II"/>
    <property type="match status" value="1"/>
</dbReference>
<dbReference type="Gene3D" id="3.40.120.10">
    <property type="entry name" value="Alpha-D-Glucose-1,6-Bisphosphate, subunit A, domain 3"/>
    <property type="match status" value="3"/>
</dbReference>
<evidence type="ECO:0000256" key="5">
    <source>
        <dbReference type="ARBA" id="ARBA00022842"/>
    </source>
</evidence>
<dbReference type="CDD" id="cd05799">
    <property type="entry name" value="PGM2"/>
    <property type="match status" value="1"/>
</dbReference>
<evidence type="ECO:0000313" key="11">
    <source>
        <dbReference type="EMBL" id="KQM08347.1"/>
    </source>
</evidence>
<evidence type="ECO:0000256" key="4">
    <source>
        <dbReference type="ARBA" id="ARBA00022723"/>
    </source>
</evidence>
<keyword evidence="6" id="KW-0413">Isomerase</keyword>
<dbReference type="PANTHER" id="PTHR45745:SF1">
    <property type="entry name" value="PHOSPHOGLUCOMUTASE 2B-RELATED"/>
    <property type="match status" value="1"/>
</dbReference>
<evidence type="ECO:0008006" key="13">
    <source>
        <dbReference type="Google" id="ProtNLM"/>
    </source>
</evidence>
<sequence length="572" mass="63145">MEFNQLPVEVRARVKEWLAFEYDPRTREEVQWLIDNDLEGLQEAFRCDMAFGTGGLRGLMGAGSNRVNIYTLRRVTLGLASYLRSIYGEAQELRVAIAYDSRNNSQKFAQEVANTLAVNGVRVYLMRGERPTPQLSFTVRVMRCQAGVVITASHNPKEYNGYKVYWADGGQVVAPHDAGIMAAVATVKNEANSKRVPAEGQVITLGPGIDEAYLNTILQGLHHPECVRAQAKMPIVYTPIHGTGGALVPQLLKRMGFANVQVVPKQRDPDGNFPTVQSPNPEDPDAMNLALQLANQTKAVLVMGTDPDADRLGAYVRRPDGEYERLNGNQIAVLLAYYTLKSLKEKGKLPKKGQIVRTVVTTRMLDALAATYRVGVVEVLTGFKYIAHWIQAEPNANRFIFGAEESHGYLAGTAVRDKDAVQGCGLLSEMAAWCCERGQDLVGLLEELYSTYGYWREEQRSLVLEGEAGREEIAQRMKRLREKRPTALAGEKVVRVVDYLENEVNADGVLIPQSDVLQIFTDAGSLITARPSGTEPKIKYYVGVQCAYQGWEASQAAGGKRCQALLEAVMGV</sequence>
<evidence type="ECO:0000256" key="1">
    <source>
        <dbReference type="ARBA" id="ARBA00001946"/>
    </source>
</evidence>
<dbReference type="InterPro" id="IPR016066">
    <property type="entry name" value="A-D-PHexomutase_CS"/>
</dbReference>
<proteinExistence type="inferred from homology"/>
<dbReference type="PRINTS" id="PR00509">
    <property type="entry name" value="PGMPMM"/>
</dbReference>
<evidence type="ECO:0000313" key="12">
    <source>
        <dbReference type="Proteomes" id="UP000054172"/>
    </source>
</evidence>
<evidence type="ECO:0000259" key="10">
    <source>
        <dbReference type="Pfam" id="PF02880"/>
    </source>
</evidence>
<organism evidence="11 12">
    <name type="scientific">Candidatus [Bacteroides] periocalifornicus</name>
    <dbReference type="NCBI Taxonomy" id="1702214"/>
    <lineage>
        <taxon>Bacteria</taxon>
        <taxon>Pseudomonadati</taxon>
        <taxon>Bacteroidota</taxon>
    </lineage>
</organism>
<dbReference type="InterPro" id="IPR005846">
    <property type="entry name" value="A-D-PHexomutase_a/b/a-III"/>
</dbReference>
<dbReference type="GO" id="GO:0008973">
    <property type="term" value="F:phosphopentomutase activity"/>
    <property type="evidence" value="ECO:0007669"/>
    <property type="project" value="TreeGrafter"/>
</dbReference>
<dbReference type="AlphaFoldDB" id="A0A0Q4B5S6"/>
<dbReference type="PROSITE" id="PS00710">
    <property type="entry name" value="PGM_PMM"/>
    <property type="match status" value="1"/>
</dbReference>
<feature type="domain" description="Alpha-D-phosphohexomutase alpha/beta/alpha" evidence="8">
    <location>
        <begin position="49"/>
        <end position="188"/>
    </location>
</feature>
<feature type="domain" description="Alpha-D-phosphohexomutase alpha/beta/alpha" evidence="9">
    <location>
        <begin position="212"/>
        <end position="315"/>
    </location>
</feature>
<dbReference type="Pfam" id="PF02878">
    <property type="entry name" value="PGM_PMM_I"/>
    <property type="match status" value="1"/>
</dbReference>
<feature type="domain" description="Alpha-D-phosphohexomutase alpha/beta/alpha" evidence="10">
    <location>
        <begin position="327"/>
        <end position="452"/>
    </location>
</feature>
<evidence type="ECO:0000256" key="3">
    <source>
        <dbReference type="ARBA" id="ARBA00022553"/>
    </source>
</evidence>
<evidence type="ECO:0000256" key="2">
    <source>
        <dbReference type="ARBA" id="ARBA00010231"/>
    </source>
</evidence>
<dbReference type="EMBL" id="LIIK01000044">
    <property type="protein sequence ID" value="KQM08347.1"/>
    <property type="molecule type" value="Genomic_DNA"/>
</dbReference>
<protein>
    <recommendedName>
        <fullName evidence="13">Phosphoglucomutase</fullName>
    </recommendedName>
</protein>
<dbReference type="GO" id="GO:0005975">
    <property type="term" value="P:carbohydrate metabolic process"/>
    <property type="evidence" value="ECO:0007669"/>
    <property type="project" value="InterPro"/>
</dbReference>
<keyword evidence="5 7" id="KW-0460">Magnesium</keyword>
<dbReference type="PATRIC" id="fig|1702214.3.peg.1435"/>
<comment type="cofactor">
    <cofactor evidence="1">
        <name>Mg(2+)</name>
        <dbReference type="ChEBI" id="CHEBI:18420"/>
    </cofactor>
</comment>
<dbReference type="InterPro" id="IPR005841">
    <property type="entry name" value="Alpha-D-phosphohexomutase_SF"/>
</dbReference>
<name>A0A0Q4B5S6_9BACT</name>
<dbReference type="Pfam" id="PF02880">
    <property type="entry name" value="PGM_PMM_III"/>
    <property type="match status" value="1"/>
</dbReference>
<comment type="similarity">
    <text evidence="2 7">Belongs to the phosphohexose mutase family.</text>
</comment>
<dbReference type="InterPro" id="IPR016055">
    <property type="entry name" value="A-D-PHexomutase_a/b/a-I/II/III"/>
</dbReference>
<keyword evidence="4 7" id="KW-0479">Metal-binding</keyword>
<evidence type="ECO:0000256" key="6">
    <source>
        <dbReference type="ARBA" id="ARBA00023235"/>
    </source>
</evidence>
<dbReference type="SUPFAM" id="SSF55957">
    <property type="entry name" value="Phosphoglucomutase, C-terminal domain"/>
    <property type="match status" value="1"/>
</dbReference>
<dbReference type="PANTHER" id="PTHR45745">
    <property type="entry name" value="PHOSPHOMANNOMUTASE 45A"/>
    <property type="match status" value="1"/>
</dbReference>
<dbReference type="InterPro" id="IPR005845">
    <property type="entry name" value="A-D-PHexomutase_a/b/a-II"/>
</dbReference>
<dbReference type="Gene3D" id="3.30.310.50">
    <property type="entry name" value="Alpha-D-phosphohexomutase, C-terminal domain"/>
    <property type="match status" value="1"/>
</dbReference>
<keyword evidence="3" id="KW-0597">Phosphoprotein</keyword>
<dbReference type="InterPro" id="IPR036900">
    <property type="entry name" value="A-D-PHexomutase_C_sf"/>
</dbReference>
<dbReference type="STRING" id="1702214.AL399_07890"/>
<reference evidence="11" key="1">
    <citation type="submission" date="2015-08" db="EMBL/GenBank/DDBJ databases">
        <title>Candidatus Bacteriodes Periocalifornicus.</title>
        <authorList>
            <person name="McLean J.S."/>
            <person name="Kelley S."/>
        </authorList>
    </citation>
    <scope>NUCLEOTIDE SEQUENCE [LARGE SCALE GENOMIC DNA]</scope>
    <source>
        <strain evidence="11">12B</strain>
    </source>
</reference>
<evidence type="ECO:0000259" key="9">
    <source>
        <dbReference type="Pfam" id="PF02879"/>
    </source>
</evidence>
<dbReference type="InterPro" id="IPR005844">
    <property type="entry name" value="A-D-PHexomutase_a/b/a-I"/>
</dbReference>
<gene>
    <name evidence="11" type="ORF">AL399_07890</name>
</gene>